<feature type="chain" id="PRO_5019587272" evidence="5">
    <location>
        <begin position="19"/>
        <end position="377"/>
    </location>
</feature>
<evidence type="ECO:0000256" key="3">
    <source>
        <dbReference type="ARBA" id="ARBA00022827"/>
    </source>
</evidence>
<feature type="domain" description="FAD/NAD(P)-binding" evidence="6">
    <location>
        <begin position="5"/>
        <end position="305"/>
    </location>
</feature>
<dbReference type="AlphaFoldDB" id="A0A420INZ7"/>
<gene>
    <name evidence="7" type="ORF">GcC1_073020</name>
</gene>
<dbReference type="GO" id="GO:0050660">
    <property type="term" value="F:flavin adenine dinucleotide binding"/>
    <property type="evidence" value="ECO:0007669"/>
    <property type="project" value="TreeGrafter"/>
</dbReference>
<evidence type="ECO:0000256" key="2">
    <source>
        <dbReference type="ARBA" id="ARBA00022630"/>
    </source>
</evidence>
<dbReference type="Pfam" id="PF07992">
    <property type="entry name" value="Pyr_redox_2"/>
    <property type="match status" value="1"/>
</dbReference>
<dbReference type="InterPro" id="IPR023753">
    <property type="entry name" value="FAD/NAD-binding_dom"/>
</dbReference>
<feature type="signal peptide" evidence="5">
    <location>
        <begin position="1"/>
        <end position="18"/>
    </location>
</feature>
<evidence type="ECO:0000256" key="4">
    <source>
        <dbReference type="ARBA" id="ARBA00023002"/>
    </source>
</evidence>
<evidence type="ECO:0000256" key="1">
    <source>
        <dbReference type="ARBA" id="ARBA00006442"/>
    </source>
</evidence>
<evidence type="ECO:0000313" key="8">
    <source>
        <dbReference type="Proteomes" id="UP000285405"/>
    </source>
</evidence>
<dbReference type="Gene3D" id="3.50.50.100">
    <property type="match status" value="1"/>
</dbReference>
<dbReference type="Proteomes" id="UP000285405">
    <property type="component" value="Unassembled WGS sequence"/>
</dbReference>
<evidence type="ECO:0000256" key="5">
    <source>
        <dbReference type="SAM" id="SignalP"/>
    </source>
</evidence>
<comment type="caution">
    <text evidence="7">The sequence shown here is derived from an EMBL/GenBank/DDBJ whole genome shotgun (WGS) entry which is preliminary data.</text>
</comment>
<protein>
    <submittedName>
        <fullName evidence="7">Oxidoreductase ptaL</fullName>
    </submittedName>
</protein>
<keyword evidence="3" id="KW-0274">FAD</keyword>
<keyword evidence="4" id="KW-0560">Oxidoreductase</keyword>
<keyword evidence="5" id="KW-0732">Signal</keyword>
<sequence>MAKTILILGASYVGLSVAHSYSLLKNTLKNNRDDYKVVLVSPTTHHYWNMASVRAIVPGQFSDEKLFASISDGLDKYGDLVDFVIGIATQLDTSSKTVAISTADGEKQLHYEILVIATGSRAKSKEELPWHSSLSGYEASKQTLHKFQEAVKNAKIIALGGGGPTGVETAGELGYEYGKDKEISIITSSSKLLLSGTPAMSSTADAELRKLHVNIIYNTKITDARTTTNGQTELTLSDGSTKTVDLYLPTVGSIANTDFVPEKYLNKDKYIMVDDFFRVKGAPEVWAAGDVTDLEPSQYVYAEKQVPVLVNNLSMVIDGKEPTAYKPGPAILGVTLGRCKATGRLGPIRLPSIVLWYAKGRTLGTQNLQPLVSGRKF</sequence>
<dbReference type="SUPFAM" id="SSF51905">
    <property type="entry name" value="FAD/NAD(P)-binding domain"/>
    <property type="match status" value="1"/>
</dbReference>
<reference evidence="7 8" key="1">
    <citation type="journal article" date="2018" name="BMC Genomics">
        <title>Comparative genome analyses reveal sequence features reflecting distinct modes of host-adaptation between dicot and monocot powdery mildew.</title>
        <authorList>
            <person name="Wu Y."/>
            <person name="Ma X."/>
            <person name="Pan Z."/>
            <person name="Kale S.D."/>
            <person name="Song Y."/>
            <person name="King H."/>
            <person name="Zhang Q."/>
            <person name="Presley C."/>
            <person name="Deng X."/>
            <person name="Wei C.I."/>
            <person name="Xiao S."/>
        </authorList>
    </citation>
    <scope>NUCLEOTIDE SEQUENCE [LARGE SCALE GENOMIC DNA]</scope>
    <source>
        <strain evidence="7">UCSC1</strain>
    </source>
</reference>
<keyword evidence="2" id="KW-0285">Flavoprotein</keyword>
<dbReference type="GO" id="GO:0004174">
    <property type="term" value="F:electron-transferring-flavoprotein dehydrogenase activity"/>
    <property type="evidence" value="ECO:0007669"/>
    <property type="project" value="TreeGrafter"/>
</dbReference>
<dbReference type="PANTHER" id="PTHR43735">
    <property type="entry name" value="APOPTOSIS-INDUCING FACTOR 1"/>
    <property type="match status" value="1"/>
</dbReference>
<evidence type="ECO:0000313" key="7">
    <source>
        <dbReference type="EMBL" id="RKF76237.1"/>
    </source>
</evidence>
<accession>A0A420INZ7</accession>
<name>A0A420INZ7_9PEZI</name>
<organism evidence="7 8">
    <name type="scientific">Golovinomyces cichoracearum</name>
    <dbReference type="NCBI Taxonomy" id="62708"/>
    <lineage>
        <taxon>Eukaryota</taxon>
        <taxon>Fungi</taxon>
        <taxon>Dikarya</taxon>
        <taxon>Ascomycota</taxon>
        <taxon>Pezizomycotina</taxon>
        <taxon>Leotiomycetes</taxon>
        <taxon>Erysiphales</taxon>
        <taxon>Erysiphaceae</taxon>
        <taxon>Golovinomyces</taxon>
    </lineage>
</organism>
<comment type="similarity">
    <text evidence="1">Belongs to the FAD-dependent oxidoreductase family.</text>
</comment>
<dbReference type="EMBL" id="MCBR01007344">
    <property type="protein sequence ID" value="RKF76237.1"/>
    <property type="molecule type" value="Genomic_DNA"/>
</dbReference>
<proteinExistence type="inferred from homology"/>
<dbReference type="GO" id="GO:0005737">
    <property type="term" value="C:cytoplasm"/>
    <property type="evidence" value="ECO:0007669"/>
    <property type="project" value="TreeGrafter"/>
</dbReference>
<dbReference type="InterPro" id="IPR036188">
    <property type="entry name" value="FAD/NAD-bd_sf"/>
</dbReference>
<evidence type="ECO:0000259" key="6">
    <source>
        <dbReference type="Pfam" id="PF07992"/>
    </source>
</evidence>
<dbReference type="PANTHER" id="PTHR43735:SF3">
    <property type="entry name" value="FERROPTOSIS SUPPRESSOR PROTEIN 1"/>
    <property type="match status" value="1"/>
</dbReference>
<dbReference type="PRINTS" id="PR00368">
    <property type="entry name" value="FADPNR"/>
</dbReference>
<dbReference type="OrthoDB" id="202203at2759"/>